<accession>A0A0G4Q3T6</accession>
<dbReference type="GO" id="GO:0046983">
    <property type="term" value="F:protein dimerization activity"/>
    <property type="evidence" value="ECO:0007669"/>
    <property type="project" value="InterPro"/>
</dbReference>
<dbReference type="NCBIfam" id="NF005957">
    <property type="entry name" value="PRK08040.1"/>
    <property type="match status" value="1"/>
</dbReference>
<evidence type="ECO:0000259" key="2">
    <source>
        <dbReference type="SMART" id="SM00859"/>
    </source>
</evidence>
<dbReference type="Gene3D" id="3.30.360.10">
    <property type="entry name" value="Dihydrodipicolinate Reductase, domain 2"/>
    <property type="match status" value="1"/>
</dbReference>
<reference evidence="4" key="1">
    <citation type="submission" date="2015-06" db="EMBL/GenBank/DDBJ databases">
        <authorList>
            <person name="Urmite Genomes"/>
        </authorList>
    </citation>
    <scope>NUCLEOTIDE SEQUENCE [LARGE SCALE GENOMIC DNA]</scope>
    <source>
        <strain evidence="4">CSUR P1867</strain>
    </source>
</reference>
<dbReference type="CDD" id="cd18129">
    <property type="entry name" value="ASADH_C_USG1_like"/>
    <property type="match status" value="1"/>
</dbReference>
<dbReference type="Gene3D" id="3.40.50.720">
    <property type="entry name" value="NAD(P)-binding Rossmann-like Domain"/>
    <property type="match status" value="1"/>
</dbReference>
<organism evidence="3 4">
    <name type="scientific">Proteus penneri</name>
    <dbReference type="NCBI Taxonomy" id="102862"/>
    <lineage>
        <taxon>Bacteria</taxon>
        <taxon>Pseudomonadati</taxon>
        <taxon>Pseudomonadota</taxon>
        <taxon>Gammaproteobacteria</taxon>
        <taxon>Enterobacterales</taxon>
        <taxon>Morganellaceae</taxon>
        <taxon>Proteus</taxon>
    </lineage>
</organism>
<dbReference type="RefSeq" id="WP_072063198.1">
    <property type="nucleotide sequence ID" value="NZ_CVRY01000002.1"/>
</dbReference>
<gene>
    <name evidence="3" type="primary">usg</name>
    <name evidence="3" type="ORF">BN1804_00998</name>
</gene>
<evidence type="ECO:0000313" key="4">
    <source>
        <dbReference type="Proteomes" id="UP000183920"/>
    </source>
</evidence>
<comment type="similarity">
    <text evidence="1">Belongs to the aspartate-semialdehyde dehydrogenase family.</text>
</comment>
<dbReference type="SUPFAM" id="SSF55347">
    <property type="entry name" value="Glyceraldehyde-3-phosphate dehydrogenase-like, C-terminal domain"/>
    <property type="match status" value="1"/>
</dbReference>
<dbReference type="Pfam" id="PF01118">
    <property type="entry name" value="Semialdhyde_dh"/>
    <property type="match status" value="1"/>
</dbReference>
<proteinExistence type="inferred from homology"/>
<dbReference type="Pfam" id="PF02774">
    <property type="entry name" value="Semialdhyde_dhC"/>
    <property type="match status" value="1"/>
</dbReference>
<dbReference type="GO" id="GO:0051287">
    <property type="term" value="F:NAD binding"/>
    <property type="evidence" value="ECO:0007669"/>
    <property type="project" value="InterPro"/>
</dbReference>
<protein>
    <submittedName>
        <fullName evidence="3">USG-1 protein</fullName>
    </submittedName>
</protein>
<dbReference type="InterPro" id="IPR012280">
    <property type="entry name" value="Semialdhyde_DH_dimer_dom"/>
</dbReference>
<dbReference type="InterPro" id="IPR036291">
    <property type="entry name" value="NAD(P)-bd_dom_sf"/>
</dbReference>
<dbReference type="PIRSF" id="PIRSF000148">
    <property type="entry name" value="ASA_dh"/>
    <property type="match status" value="1"/>
</dbReference>
<feature type="domain" description="Semialdehyde dehydrogenase NAD-binding" evidence="2">
    <location>
        <begin position="6"/>
        <end position="121"/>
    </location>
</feature>
<dbReference type="EMBL" id="CVRY01000002">
    <property type="protein sequence ID" value="CRL60508.1"/>
    <property type="molecule type" value="Genomic_DNA"/>
</dbReference>
<dbReference type="NCBIfam" id="NF011456">
    <property type="entry name" value="PRK14874.1"/>
    <property type="match status" value="1"/>
</dbReference>
<name>A0A0G4Q3T6_9GAMM</name>
<dbReference type="CDD" id="cd17894">
    <property type="entry name" value="ASADH_USG1_N"/>
    <property type="match status" value="1"/>
</dbReference>
<sequence length="336" mass="36444">MGEGWNIAVVGATGAVGEAILELLQEREFPIGELTAIASEDSIGKSVRVNSKSVAVQGINNIEWADIQLAFFAAPTEISAQYAQQAADAGCIVIDCSGIFAMDWDVPLVVPGVNSAMLAEYRTRNIVSIADSMVSQLLRAINPLTESAGLTRLSVTNLMSVSRFGKQAVDELAGQSARLLNGIPPELGRFNKQLAFNILPLMVDDEGSIQEERRMVDQIRKILQDEGLPISVSTLQAPVFYGNAQSVQLETSRPMGSDEARETLQESEDLNISDENDFPTQVTDASGNVSLNLGCFRNDYGMPEALQFWSVADNVRFGGALMAVEVAEQLMQEQFY</sequence>
<dbReference type="Proteomes" id="UP000183920">
    <property type="component" value="Unassembled WGS sequence"/>
</dbReference>
<dbReference type="SMART" id="SM00859">
    <property type="entry name" value="Semialdhyde_dh"/>
    <property type="match status" value="1"/>
</dbReference>
<dbReference type="GO" id="GO:0008652">
    <property type="term" value="P:amino acid biosynthetic process"/>
    <property type="evidence" value="ECO:0007669"/>
    <property type="project" value="InterPro"/>
</dbReference>
<dbReference type="InterPro" id="IPR000534">
    <property type="entry name" value="Semialdehyde_DH_NAD-bd"/>
</dbReference>
<evidence type="ECO:0000313" key="3">
    <source>
        <dbReference type="EMBL" id="CRL60508.1"/>
    </source>
</evidence>
<dbReference type="PANTHER" id="PTHR46278:SF2">
    <property type="entry name" value="ASPARTATE-SEMIALDEHYDE DEHYDROGENASE"/>
    <property type="match status" value="1"/>
</dbReference>
<dbReference type="SUPFAM" id="SSF51735">
    <property type="entry name" value="NAD(P)-binding Rossmann-fold domains"/>
    <property type="match status" value="1"/>
</dbReference>
<dbReference type="AlphaFoldDB" id="A0A0G4Q3T6"/>
<dbReference type="PANTHER" id="PTHR46278">
    <property type="entry name" value="DEHYDROGENASE, PUTATIVE-RELATED"/>
    <property type="match status" value="1"/>
</dbReference>
<dbReference type="GO" id="GO:0016620">
    <property type="term" value="F:oxidoreductase activity, acting on the aldehyde or oxo group of donors, NAD or NADP as acceptor"/>
    <property type="evidence" value="ECO:0007669"/>
    <property type="project" value="InterPro"/>
</dbReference>
<evidence type="ECO:0000256" key="1">
    <source>
        <dbReference type="ARBA" id="ARBA00010584"/>
    </source>
</evidence>